<accession>A0A1R0X205</accession>
<evidence type="ECO:0000313" key="2">
    <source>
        <dbReference type="Proteomes" id="UP000187465"/>
    </source>
</evidence>
<gene>
    <name evidence="1" type="ORF">BJP51_26355</name>
</gene>
<dbReference type="RefSeq" id="WP_076179484.1">
    <property type="nucleotide sequence ID" value="NZ_MKQP01000040.1"/>
</dbReference>
<dbReference type="AlphaFoldDB" id="A0A1R0X205"/>
<evidence type="ECO:0000313" key="1">
    <source>
        <dbReference type="EMBL" id="OMD26717.1"/>
    </source>
</evidence>
<comment type="caution">
    <text evidence="1">The sequence shown here is derived from an EMBL/GenBank/DDBJ whole genome shotgun (WGS) entry which is preliminary data.</text>
</comment>
<sequence length="84" mass="10061">MKEWLYELLEKLTGKHYHIFDKPSQIEYLDGTQFFYCRCGAMAKIKRIQVVTMWCPRCQVWTNEYNRFSQHDCGTDVLSTKDGE</sequence>
<dbReference type="Proteomes" id="UP000187465">
    <property type="component" value="Unassembled WGS sequence"/>
</dbReference>
<dbReference type="EMBL" id="MKQP01000040">
    <property type="protein sequence ID" value="OMD26717.1"/>
    <property type="molecule type" value="Genomic_DNA"/>
</dbReference>
<reference evidence="1 2" key="1">
    <citation type="submission" date="2016-10" db="EMBL/GenBank/DDBJ databases">
        <title>Paenibacillus species isolates.</title>
        <authorList>
            <person name="Beno S.M."/>
        </authorList>
    </citation>
    <scope>NUCLEOTIDE SEQUENCE [LARGE SCALE GENOMIC DNA]</scope>
    <source>
        <strain evidence="1 2">FSL H7-0604</strain>
    </source>
</reference>
<name>A0A1R0X205_9BACL</name>
<proteinExistence type="predicted"/>
<protein>
    <submittedName>
        <fullName evidence="1">Uncharacterized protein</fullName>
    </submittedName>
</protein>
<organism evidence="1 2">
    <name type="scientific">Paenibacillus odorifer</name>
    <dbReference type="NCBI Taxonomy" id="189426"/>
    <lineage>
        <taxon>Bacteria</taxon>
        <taxon>Bacillati</taxon>
        <taxon>Bacillota</taxon>
        <taxon>Bacilli</taxon>
        <taxon>Bacillales</taxon>
        <taxon>Paenibacillaceae</taxon>
        <taxon>Paenibacillus</taxon>
    </lineage>
</organism>